<reference evidence="1" key="1">
    <citation type="submission" date="2022-07" db="EMBL/GenBank/DDBJ databases">
        <title>Phylogenomic reconstructions and comparative analyses of Kickxellomycotina fungi.</title>
        <authorList>
            <person name="Reynolds N.K."/>
            <person name="Stajich J.E."/>
            <person name="Barry K."/>
            <person name="Grigoriev I.V."/>
            <person name="Crous P."/>
            <person name="Smith M.E."/>
        </authorList>
    </citation>
    <scope>NUCLEOTIDE SEQUENCE</scope>
    <source>
        <strain evidence="1">NRRL 5244</strain>
    </source>
</reference>
<keyword evidence="1" id="KW-0808">Transferase</keyword>
<accession>A0ACC1JFN1</accession>
<evidence type="ECO:0000313" key="1">
    <source>
        <dbReference type="EMBL" id="KAJ1950052.1"/>
    </source>
</evidence>
<feature type="non-terminal residue" evidence="1">
    <location>
        <position position="341"/>
    </location>
</feature>
<gene>
    <name evidence="1" type="primary">WBP1</name>
    <name evidence="1" type="ORF">FBU59_000860</name>
</gene>
<name>A0ACC1JFN1_9FUNG</name>
<sequence length="341" mass="37307">MRFLTTFAACLCLGAFHVQAKSTAGDRVVVFVPTLDAASKYSQFLDSLGTRGFDVSVRTASNSSVSLEFEGDRVYDHAVVLSPSSKKLGASLTVHDFLSFVDNGGNLIVAASHQLSDLQRKLALQFGVVFEKRGSEVVDHTDHLAVAANQTDHRVVASRQFAKVDAVLSKKVVDGKPVLFKGIAHTYDASNPLLVPLLTGAQTTYSANPNGVRSDIVLAGKSLGLVSAFQTRSNARVVFSGSADLFTNKLLSQKTAANTQFVKEVSQWAFQEKSVLRSTAHRHHFAATGETPEHYRINNEIVYEVDLSVYRDDAWHPYVAKDVQFEAIMLDPYIRATLNRT</sequence>
<proteinExistence type="predicted"/>
<dbReference type="Proteomes" id="UP001150603">
    <property type="component" value="Unassembled WGS sequence"/>
</dbReference>
<keyword evidence="2" id="KW-1185">Reference proteome</keyword>
<organism evidence="1 2">
    <name type="scientific">Linderina macrospora</name>
    <dbReference type="NCBI Taxonomy" id="4868"/>
    <lineage>
        <taxon>Eukaryota</taxon>
        <taxon>Fungi</taxon>
        <taxon>Fungi incertae sedis</taxon>
        <taxon>Zoopagomycota</taxon>
        <taxon>Kickxellomycotina</taxon>
        <taxon>Kickxellomycetes</taxon>
        <taxon>Kickxellales</taxon>
        <taxon>Kickxellaceae</taxon>
        <taxon>Linderina</taxon>
    </lineage>
</organism>
<dbReference type="EMBL" id="JANBPW010000297">
    <property type="protein sequence ID" value="KAJ1950052.1"/>
    <property type="molecule type" value="Genomic_DNA"/>
</dbReference>
<protein>
    <submittedName>
        <fullName evidence="1">Oligosaccharyl transferase glycoprotein complex, beta subunit</fullName>
    </submittedName>
</protein>
<comment type="caution">
    <text evidence="1">The sequence shown here is derived from an EMBL/GenBank/DDBJ whole genome shotgun (WGS) entry which is preliminary data.</text>
</comment>
<evidence type="ECO:0000313" key="2">
    <source>
        <dbReference type="Proteomes" id="UP001150603"/>
    </source>
</evidence>